<dbReference type="InterPro" id="IPR052430">
    <property type="entry name" value="IVT-Associated"/>
</dbReference>
<keyword evidence="4 5" id="KW-0472">Membrane</keyword>
<keyword evidence="2 5" id="KW-0812">Transmembrane</keyword>
<evidence type="ECO:0000256" key="3">
    <source>
        <dbReference type="ARBA" id="ARBA00022989"/>
    </source>
</evidence>
<organism evidence="6 7">
    <name type="scientific">Physocladia obscura</name>
    <dbReference type="NCBI Taxonomy" id="109957"/>
    <lineage>
        <taxon>Eukaryota</taxon>
        <taxon>Fungi</taxon>
        <taxon>Fungi incertae sedis</taxon>
        <taxon>Chytridiomycota</taxon>
        <taxon>Chytridiomycota incertae sedis</taxon>
        <taxon>Chytridiomycetes</taxon>
        <taxon>Chytridiales</taxon>
        <taxon>Chytriomycetaceae</taxon>
        <taxon>Physocladia</taxon>
    </lineage>
</organism>
<comment type="subcellular location">
    <subcellularLocation>
        <location evidence="1">Membrane</location>
        <topology evidence="1">Multi-pass membrane protein</topology>
    </subcellularLocation>
</comment>
<dbReference type="GO" id="GO:0016020">
    <property type="term" value="C:membrane"/>
    <property type="evidence" value="ECO:0007669"/>
    <property type="project" value="UniProtKB-SubCell"/>
</dbReference>
<dbReference type="Proteomes" id="UP001211907">
    <property type="component" value="Unassembled WGS sequence"/>
</dbReference>
<evidence type="ECO:0000256" key="5">
    <source>
        <dbReference type="SAM" id="Phobius"/>
    </source>
</evidence>
<dbReference type="PANTHER" id="PTHR47804:SF3">
    <property type="entry name" value="PROTEIN BRE4"/>
    <property type="match status" value="1"/>
</dbReference>
<evidence type="ECO:0000256" key="2">
    <source>
        <dbReference type="ARBA" id="ARBA00022692"/>
    </source>
</evidence>
<protein>
    <submittedName>
        <fullName evidence="6">Uncharacterized protein</fullName>
    </submittedName>
</protein>
<sequence>MESSVTHDNHEYTTDKELDQGAACGIVLLKGSLHALGAYDVESNFVSFFSAKTVGNFLDTSFVLVTTVCTSGAVWAFIQGVASSSYTAMTIILFIVVYIGAVLRALAPRFFVASLVGPIFTFAAISSVVGVAGQNTSDGNVFDYNYLISFISSYLIGLIICLVINVLVFPDMAEPHLNQQFLNVLDSISELSHSILSAMCGNEITKEGFKKGQLARASLVSKIQGEFASITTTINQASAEIGYSYFSVSDYSRILNCCKGVATVLMSLNTSLNSDVWHRIVSCPEFTDEIAPAINQTDFTATCTQMFDEIKELLNKHDSTSARLSLRRNSKTSSCSVVNDKASDLKKMQPNSFFHLLGEVEEVEPTVSLHLKEQWNMVLEINFFILASEE</sequence>
<dbReference type="AlphaFoldDB" id="A0AAD5XIG7"/>
<proteinExistence type="predicted"/>
<feature type="transmembrane region" description="Helical" evidence="5">
    <location>
        <begin position="144"/>
        <end position="169"/>
    </location>
</feature>
<evidence type="ECO:0000313" key="6">
    <source>
        <dbReference type="EMBL" id="KAJ3124519.1"/>
    </source>
</evidence>
<feature type="non-terminal residue" evidence="6">
    <location>
        <position position="390"/>
    </location>
</feature>
<feature type="transmembrane region" description="Helical" evidence="5">
    <location>
        <begin position="84"/>
        <end position="103"/>
    </location>
</feature>
<dbReference type="PANTHER" id="PTHR47804">
    <property type="entry name" value="60S RIBOSOMAL PROTEIN L19"/>
    <property type="match status" value="1"/>
</dbReference>
<keyword evidence="7" id="KW-1185">Reference proteome</keyword>
<accession>A0AAD5XIG7</accession>
<dbReference type="EMBL" id="JADGJH010000667">
    <property type="protein sequence ID" value="KAJ3124519.1"/>
    <property type="molecule type" value="Genomic_DNA"/>
</dbReference>
<evidence type="ECO:0000256" key="4">
    <source>
        <dbReference type="ARBA" id="ARBA00023136"/>
    </source>
</evidence>
<keyword evidence="3 5" id="KW-1133">Transmembrane helix</keyword>
<evidence type="ECO:0000313" key="7">
    <source>
        <dbReference type="Proteomes" id="UP001211907"/>
    </source>
</evidence>
<gene>
    <name evidence="6" type="ORF">HK100_011206</name>
</gene>
<evidence type="ECO:0000256" key="1">
    <source>
        <dbReference type="ARBA" id="ARBA00004141"/>
    </source>
</evidence>
<name>A0AAD5XIG7_9FUNG</name>
<feature type="transmembrane region" description="Helical" evidence="5">
    <location>
        <begin position="57"/>
        <end position="78"/>
    </location>
</feature>
<reference evidence="6" key="1">
    <citation type="submission" date="2020-05" db="EMBL/GenBank/DDBJ databases">
        <title>Phylogenomic resolution of chytrid fungi.</title>
        <authorList>
            <person name="Stajich J.E."/>
            <person name="Amses K."/>
            <person name="Simmons R."/>
            <person name="Seto K."/>
            <person name="Myers J."/>
            <person name="Bonds A."/>
            <person name="Quandt C.A."/>
            <person name="Barry K."/>
            <person name="Liu P."/>
            <person name="Grigoriev I."/>
            <person name="Longcore J.E."/>
            <person name="James T.Y."/>
        </authorList>
    </citation>
    <scope>NUCLEOTIDE SEQUENCE</scope>
    <source>
        <strain evidence="6">JEL0513</strain>
    </source>
</reference>
<comment type="caution">
    <text evidence="6">The sequence shown here is derived from an EMBL/GenBank/DDBJ whole genome shotgun (WGS) entry which is preliminary data.</text>
</comment>
<feature type="transmembrane region" description="Helical" evidence="5">
    <location>
        <begin position="110"/>
        <end position="132"/>
    </location>
</feature>